<evidence type="ECO:0000256" key="1">
    <source>
        <dbReference type="SAM" id="Coils"/>
    </source>
</evidence>
<dbReference type="HOGENOM" id="CLU_2152069_0_0_1"/>
<protein>
    <submittedName>
        <fullName evidence="2">Uncharacterized protein</fullName>
    </submittedName>
</protein>
<organism evidence="2 3">
    <name type="scientific">Megaselia scalaris</name>
    <name type="common">Humpbacked fly</name>
    <name type="synonym">Phora scalaris</name>
    <dbReference type="NCBI Taxonomy" id="36166"/>
    <lineage>
        <taxon>Eukaryota</taxon>
        <taxon>Metazoa</taxon>
        <taxon>Ecdysozoa</taxon>
        <taxon>Arthropoda</taxon>
        <taxon>Hexapoda</taxon>
        <taxon>Insecta</taxon>
        <taxon>Pterygota</taxon>
        <taxon>Neoptera</taxon>
        <taxon>Endopterygota</taxon>
        <taxon>Diptera</taxon>
        <taxon>Brachycera</taxon>
        <taxon>Muscomorpha</taxon>
        <taxon>Platypezoidea</taxon>
        <taxon>Phoridae</taxon>
        <taxon>Megaseliini</taxon>
        <taxon>Megaselia</taxon>
    </lineage>
</organism>
<feature type="coiled-coil region" evidence="1">
    <location>
        <begin position="19"/>
        <end position="58"/>
    </location>
</feature>
<dbReference type="AlphaFoldDB" id="T1GNK3"/>
<name>T1GNK3_MEGSC</name>
<dbReference type="GO" id="GO:0003723">
    <property type="term" value="F:RNA binding"/>
    <property type="evidence" value="ECO:0007669"/>
    <property type="project" value="InterPro"/>
</dbReference>
<keyword evidence="1" id="KW-0175">Coiled coil</keyword>
<keyword evidence="3" id="KW-1185">Reference proteome</keyword>
<sequence length="112" mass="13510">MTENYENDTIVFAKRLSESNDLQQQHQQQQNQNQMICNERAKEYIRELNAERNRMDKKFPIADRLIEIEIERVQATGRIPQSSREQKYADIYREKPLRITQKVLVPIREHPK</sequence>
<reference evidence="2" key="2">
    <citation type="submission" date="2015-06" db="UniProtKB">
        <authorList>
            <consortium name="EnsemblMetazoa"/>
        </authorList>
    </citation>
    <scope>IDENTIFICATION</scope>
</reference>
<dbReference type="EnsemblMetazoa" id="MESCA005157-RA">
    <property type="protein sequence ID" value="MESCA005157-PA"/>
    <property type="gene ID" value="MESCA005157"/>
</dbReference>
<accession>T1GNK3</accession>
<proteinExistence type="predicted"/>
<reference evidence="3" key="1">
    <citation type="submission" date="2013-02" db="EMBL/GenBank/DDBJ databases">
        <authorList>
            <person name="Hughes D."/>
        </authorList>
    </citation>
    <scope>NUCLEOTIDE SEQUENCE</scope>
    <source>
        <strain>Durham</strain>
        <strain evidence="3">NC isolate 2 -- Noor lab</strain>
    </source>
</reference>
<dbReference type="Gene3D" id="3.30.1370.10">
    <property type="entry name" value="K Homology domain, type 1"/>
    <property type="match status" value="1"/>
</dbReference>
<evidence type="ECO:0000313" key="2">
    <source>
        <dbReference type="EnsemblMetazoa" id="MESCA005157-PA"/>
    </source>
</evidence>
<evidence type="ECO:0000313" key="3">
    <source>
        <dbReference type="Proteomes" id="UP000015102"/>
    </source>
</evidence>
<dbReference type="EMBL" id="CAQQ02077967">
    <property type="status" value="NOT_ANNOTATED_CDS"/>
    <property type="molecule type" value="Genomic_DNA"/>
</dbReference>
<dbReference type="Proteomes" id="UP000015102">
    <property type="component" value="Unassembled WGS sequence"/>
</dbReference>
<dbReference type="InterPro" id="IPR036612">
    <property type="entry name" value="KH_dom_type_1_sf"/>
</dbReference>
<dbReference type="STRING" id="36166.T1GNK3"/>